<proteinExistence type="predicted"/>
<name>A0A4R6BT00_9STAP</name>
<dbReference type="InterPro" id="IPR023378">
    <property type="entry name" value="YheA/YmcA-like_dom_sf"/>
</dbReference>
<dbReference type="Proteomes" id="UP000294802">
    <property type="component" value="Unassembled WGS sequence"/>
</dbReference>
<organism evidence="1 2">
    <name type="scientific">Macrococcus lamae</name>
    <dbReference type="NCBI Taxonomy" id="198484"/>
    <lineage>
        <taxon>Bacteria</taxon>
        <taxon>Bacillati</taxon>
        <taxon>Bacillota</taxon>
        <taxon>Bacilli</taxon>
        <taxon>Bacillales</taxon>
        <taxon>Staphylococcaceae</taxon>
        <taxon>Macrococcus</taxon>
    </lineage>
</organism>
<evidence type="ECO:0000313" key="1">
    <source>
        <dbReference type="EMBL" id="TDM07361.1"/>
    </source>
</evidence>
<dbReference type="Pfam" id="PF06133">
    <property type="entry name" value="Com_YlbF"/>
    <property type="match status" value="1"/>
</dbReference>
<dbReference type="EMBL" id="SCWB01000015">
    <property type="protein sequence ID" value="TDM07361.1"/>
    <property type="molecule type" value="Genomic_DNA"/>
</dbReference>
<dbReference type="SUPFAM" id="SSF158622">
    <property type="entry name" value="YheA/YmcA-like"/>
    <property type="match status" value="1"/>
</dbReference>
<dbReference type="AlphaFoldDB" id="A0A4R6BT00"/>
<keyword evidence="2" id="KW-1185">Reference proteome</keyword>
<dbReference type="InterPro" id="IPR052767">
    <property type="entry name" value="Bact_com_dev_regulator"/>
</dbReference>
<dbReference type="Gene3D" id="1.20.1500.10">
    <property type="entry name" value="YheA/YmcA-like"/>
    <property type="match status" value="1"/>
</dbReference>
<dbReference type="RefSeq" id="WP_133444372.1">
    <property type="nucleotide sequence ID" value="NZ_SCWB01000015.1"/>
</dbReference>
<sequence length="142" mass="16384">MVYDDAIFELMDHADGINHMIINSESYVNYKNNMQRMQSNSEVEKLRKDFVKMKEQYDEVMRFGRYHPDYMEVMLKTRRAKKDYEMHPLVAAAKQSETVLQSLLDEVIVIVSNAISSDIKVDRGNPFFTADHQCSGGCSCSA</sequence>
<dbReference type="PANTHER" id="PTHR38448:SF2">
    <property type="entry name" value="REGULATORY PROTEIN YLBF"/>
    <property type="match status" value="1"/>
</dbReference>
<comment type="caution">
    <text evidence="1">The sequence shown here is derived from an EMBL/GenBank/DDBJ whole genome shotgun (WGS) entry which is preliminary data.</text>
</comment>
<dbReference type="PANTHER" id="PTHR38448">
    <property type="entry name" value="REGULATORY PROTEIN YLBF-RELATED"/>
    <property type="match status" value="1"/>
</dbReference>
<protein>
    <submittedName>
        <fullName evidence="1">YlbF family regulator</fullName>
    </submittedName>
</protein>
<evidence type="ECO:0000313" key="2">
    <source>
        <dbReference type="Proteomes" id="UP000294802"/>
    </source>
</evidence>
<reference evidence="1 2" key="1">
    <citation type="submission" date="2019-01" db="EMBL/GenBank/DDBJ databases">
        <title>Draft genome sequences of the type strains of six Macrococcus species.</title>
        <authorList>
            <person name="Mazhar S."/>
            <person name="Altermann E."/>
            <person name="Hill C."/>
            <person name="Mcauliffe O."/>
        </authorList>
    </citation>
    <scope>NUCLEOTIDE SEQUENCE [LARGE SCALE GENOMIC DNA]</scope>
    <source>
        <strain evidence="1 2">CCM4815</strain>
    </source>
</reference>
<gene>
    <name evidence="1" type="ORF">ERX29_09095</name>
</gene>
<accession>A0A4R6BT00</accession>
<dbReference type="InterPro" id="IPR010368">
    <property type="entry name" value="Com_YlbF"/>
</dbReference>
<dbReference type="OrthoDB" id="2157513at2"/>